<keyword evidence="7" id="KW-0460">Magnesium</keyword>
<dbReference type="Proteomes" id="UP000285864">
    <property type="component" value="Unassembled WGS sequence"/>
</dbReference>
<dbReference type="PANTHER" id="PTHR43873:SF1">
    <property type="entry name" value="COBYRINATE A,C-DIAMIDE SYNTHASE"/>
    <property type="match status" value="1"/>
</dbReference>
<dbReference type="EMBL" id="QRUU01000095">
    <property type="protein sequence ID" value="RGR90269.1"/>
    <property type="molecule type" value="Genomic_DNA"/>
</dbReference>
<evidence type="ECO:0000256" key="8">
    <source>
        <dbReference type="ARBA" id="ARBA00022962"/>
    </source>
</evidence>
<dbReference type="Pfam" id="PF07685">
    <property type="entry name" value="GATase_3"/>
    <property type="match status" value="1"/>
</dbReference>
<dbReference type="PROSITE" id="PS51274">
    <property type="entry name" value="GATASE_COBBQ"/>
    <property type="match status" value="1"/>
</dbReference>
<keyword evidence="4" id="KW-0436">Ligase</keyword>
<evidence type="ECO:0000313" key="11">
    <source>
        <dbReference type="EMBL" id="RGR90269.1"/>
    </source>
</evidence>
<dbReference type="InterPro" id="IPR004484">
    <property type="entry name" value="CbiA/CobB_synth"/>
</dbReference>
<keyword evidence="5" id="KW-0547">Nucleotide-binding</keyword>
<dbReference type="GO" id="GO:0005524">
    <property type="term" value="F:ATP binding"/>
    <property type="evidence" value="ECO:0007669"/>
    <property type="project" value="UniProtKB-KW"/>
</dbReference>
<dbReference type="InterPro" id="IPR027417">
    <property type="entry name" value="P-loop_NTPase"/>
</dbReference>
<feature type="domain" description="CobB/CobQ-like glutamine amidotransferase" evidence="10">
    <location>
        <begin position="252"/>
        <end position="406"/>
    </location>
</feature>
<dbReference type="PANTHER" id="PTHR43873">
    <property type="entry name" value="COBYRINATE A,C-DIAMIDE SYNTHASE"/>
    <property type="match status" value="1"/>
</dbReference>
<keyword evidence="3" id="KW-0169">Cobalamin biosynthesis</keyword>
<evidence type="ECO:0000256" key="7">
    <source>
        <dbReference type="ARBA" id="ARBA00022842"/>
    </source>
</evidence>
<evidence type="ECO:0000256" key="2">
    <source>
        <dbReference type="ARBA" id="ARBA00004953"/>
    </source>
</evidence>
<proteinExistence type="predicted"/>
<keyword evidence="12" id="KW-1185">Reference proteome</keyword>
<keyword evidence="8" id="KW-0315">Glutamine amidotransferase</keyword>
<dbReference type="Gene3D" id="3.40.50.880">
    <property type="match status" value="1"/>
</dbReference>
<dbReference type="InterPro" id="IPR002586">
    <property type="entry name" value="CobQ/CobB/MinD/ParA_Nub-bd_dom"/>
</dbReference>
<dbReference type="NCBIfam" id="NF002204">
    <property type="entry name" value="PRK01077.1"/>
    <property type="match status" value="1"/>
</dbReference>
<dbReference type="Gene3D" id="3.40.50.300">
    <property type="entry name" value="P-loop containing nucleotide triphosphate hydrolases"/>
    <property type="match status" value="1"/>
</dbReference>
<evidence type="ECO:0000256" key="5">
    <source>
        <dbReference type="ARBA" id="ARBA00022741"/>
    </source>
</evidence>
<dbReference type="RefSeq" id="WP_118485277.1">
    <property type="nucleotide sequence ID" value="NZ_CAUELD010000080.1"/>
</dbReference>
<dbReference type="NCBIfam" id="TIGR00379">
    <property type="entry name" value="cobB"/>
    <property type="match status" value="1"/>
</dbReference>
<evidence type="ECO:0000259" key="10">
    <source>
        <dbReference type="Pfam" id="PF07685"/>
    </source>
</evidence>
<protein>
    <submittedName>
        <fullName evidence="11">Cobyrinate a,c-diamide synthase</fullName>
    </submittedName>
</protein>
<feature type="domain" description="CobQ/CobB/MinD/ParA nucleotide binding" evidence="9">
    <location>
        <begin position="6"/>
        <end position="188"/>
    </location>
</feature>
<dbReference type="Pfam" id="PF01656">
    <property type="entry name" value="CbiA"/>
    <property type="match status" value="1"/>
</dbReference>
<evidence type="ECO:0000259" key="9">
    <source>
        <dbReference type="Pfam" id="PF01656"/>
    </source>
</evidence>
<comment type="caution">
    <text evidence="11">The sequence shown here is derived from an EMBL/GenBank/DDBJ whole genome shotgun (WGS) entry which is preliminary data.</text>
</comment>
<comment type="cofactor">
    <cofactor evidence="1">
        <name>Mg(2+)</name>
        <dbReference type="ChEBI" id="CHEBI:18420"/>
    </cofactor>
</comment>
<dbReference type="GO" id="GO:0042242">
    <property type="term" value="F:cobyrinic acid a,c-diamide synthase activity"/>
    <property type="evidence" value="ECO:0007669"/>
    <property type="project" value="InterPro"/>
</dbReference>
<evidence type="ECO:0000256" key="1">
    <source>
        <dbReference type="ARBA" id="ARBA00001946"/>
    </source>
</evidence>
<dbReference type="SUPFAM" id="SSF52540">
    <property type="entry name" value="P-loop containing nucleoside triphosphate hydrolases"/>
    <property type="match status" value="1"/>
</dbReference>
<keyword evidence="6" id="KW-0067">ATP-binding</keyword>
<dbReference type="AlphaFoldDB" id="A0A412G8V7"/>
<reference evidence="11 12" key="1">
    <citation type="submission" date="2018-08" db="EMBL/GenBank/DDBJ databases">
        <title>A genome reference for cultivated species of the human gut microbiota.</title>
        <authorList>
            <person name="Zou Y."/>
            <person name="Xue W."/>
            <person name="Luo G."/>
        </authorList>
    </citation>
    <scope>NUCLEOTIDE SEQUENCE [LARGE SCALE GENOMIC DNA]</scope>
    <source>
        <strain evidence="11 12">AF24-2</strain>
    </source>
</reference>
<dbReference type="GO" id="GO:0009236">
    <property type="term" value="P:cobalamin biosynthetic process"/>
    <property type="evidence" value="ECO:0007669"/>
    <property type="project" value="UniProtKB-KW"/>
</dbReference>
<name>A0A412G8V7_9BACT</name>
<dbReference type="SUPFAM" id="SSF52317">
    <property type="entry name" value="Class I glutamine amidotransferase-like"/>
    <property type="match status" value="1"/>
</dbReference>
<evidence type="ECO:0000256" key="3">
    <source>
        <dbReference type="ARBA" id="ARBA00022573"/>
    </source>
</evidence>
<evidence type="ECO:0000313" key="12">
    <source>
        <dbReference type="Proteomes" id="UP000285864"/>
    </source>
</evidence>
<dbReference type="InterPro" id="IPR011698">
    <property type="entry name" value="GATase_3"/>
</dbReference>
<organism evidence="11 12">
    <name type="scientific">Phocaeicola coprocola</name>
    <dbReference type="NCBI Taxonomy" id="310298"/>
    <lineage>
        <taxon>Bacteria</taxon>
        <taxon>Pseudomonadati</taxon>
        <taxon>Bacteroidota</taxon>
        <taxon>Bacteroidia</taxon>
        <taxon>Bacteroidales</taxon>
        <taxon>Bacteroidaceae</taxon>
        <taxon>Phocaeicola</taxon>
    </lineage>
</organism>
<accession>A0A412G8V7</accession>
<sequence length="448" mass="50344">MKPQLLIASPVSGSGKTTFTLGLLRVLQQRGLRTQTFKCGTDCIDTQYHSIAAGYDSVNLDAWLASDSHIQSVYNKYAEKADVCITEGSMGLFDGYNRMQGSNAHIARLLKIPVILVVNARATAYSVAPVLYGFKHFKNLVHVAGVIFNQVASSVHLNLLREACVDAGVECLGYLPIIDDFKLPSRHSGLTLTARRSIDEQIDQIASLVDKYVNVDKLLSLCERIFPCQHILPYTSDSELENRPITNSKKLRIAIARDPAFCFLSRETIDSLSRNGQITYFSPVYGSDLPEADLVYIPGGYPELFARQLYRRKRLFGQLRNYIENGGKLLAECGGMLLLSHSITARHGGTAYEMADIFPFNFTVTDSRVCTGYRQMNYRKLMLRGYESHYTEQLITSENLIPAASVYTMRGNTVPSSFYRHNNAYASLVRWYWGVNDMLDLWSDEDLL</sequence>
<gene>
    <name evidence="11" type="ORF">DWY20_13775</name>
</gene>
<evidence type="ECO:0000256" key="4">
    <source>
        <dbReference type="ARBA" id="ARBA00022598"/>
    </source>
</evidence>
<evidence type="ECO:0000256" key="6">
    <source>
        <dbReference type="ARBA" id="ARBA00022840"/>
    </source>
</evidence>
<comment type="pathway">
    <text evidence="2">Cofactor biosynthesis; adenosylcobalamin biosynthesis.</text>
</comment>
<dbReference type="InterPro" id="IPR029062">
    <property type="entry name" value="Class_I_gatase-like"/>
</dbReference>